<proteinExistence type="predicted"/>
<dbReference type="EMBL" id="REGN01000425">
    <property type="protein sequence ID" value="RNA42013.1"/>
    <property type="molecule type" value="Genomic_DNA"/>
</dbReference>
<reference evidence="2 3" key="1">
    <citation type="journal article" date="2018" name="Sci. Rep.">
        <title>Genomic signatures of local adaptation to the degree of environmental predictability in rotifers.</title>
        <authorList>
            <person name="Franch-Gras L."/>
            <person name="Hahn C."/>
            <person name="Garcia-Roger E.M."/>
            <person name="Carmona M.J."/>
            <person name="Serra M."/>
            <person name="Gomez A."/>
        </authorList>
    </citation>
    <scope>NUCLEOTIDE SEQUENCE [LARGE SCALE GENOMIC DNA]</scope>
    <source>
        <strain evidence="2">HYR1</strain>
    </source>
</reference>
<dbReference type="GO" id="GO:0016853">
    <property type="term" value="F:isomerase activity"/>
    <property type="evidence" value="ECO:0007669"/>
    <property type="project" value="UniProtKB-KW"/>
</dbReference>
<keyword evidence="2" id="KW-0413">Isomerase</keyword>
<protein>
    <submittedName>
        <fullName evidence="2">Ribose-5-phosphate isomerase</fullName>
    </submittedName>
</protein>
<name>A0A3M7T1U0_BRAPC</name>
<sequence>MERKLELFCSAIETDRVSRPGGQNERNNKTIETQHFGKDKDQDHADVETRLLRSASDTGVSHNANGEAGRQARQTNTQTCAQMMEAPFF</sequence>
<evidence type="ECO:0000313" key="3">
    <source>
        <dbReference type="Proteomes" id="UP000276133"/>
    </source>
</evidence>
<organism evidence="2 3">
    <name type="scientific">Brachionus plicatilis</name>
    <name type="common">Marine rotifer</name>
    <name type="synonym">Brachionus muelleri</name>
    <dbReference type="NCBI Taxonomy" id="10195"/>
    <lineage>
        <taxon>Eukaryota</taxon>
        <taxon>Metazoa</taxon>
        <taxon>Spiralia</taxon>
        <taxon>Gnathifera</taxon>
        <taxon>Rotifera</taxon>
        <taxon>Eurotatoria</taxon>
        <taxon>Monogononta</taxon>
        <taxon>Pseudotrocha</taxon>
        <taxon>Ploima</taxon>
        <taxon>Brachionidae</taxon>
        <taxon>Brachionus</taxon>
    </lineage>
</organism>
<gene>
    <name evidence="2" type="ORF">BpHYR1_043099</name>
</gene>
<evidence type="ECO:0000313" key="2">
    <source>
        <dbReference type="EMBL" id="RNA42013.1"/>
    </source>
</evidence>
<comment type="caution">
    <text evidence="2">The sequence shown here is derived from an EMBL/GenBank/DDBJ whole genome shotgun (WGS) entry which is preliminary data.</text>
</comment>
<accession>A0A3M7T1U0</accession>
<dbReference type="Proteomes" id="UP000276133">
    <property type="component" value="Unassembled WGS sequence"/>
</dbReference>
<dbReference type="AlphaFoldDB" id="A0A3M7T1U0"/>
<feature type="region of interest" description="Disordered" evidence="1">
    <location>
        <begin position="16"/>
        <end position="76"/>
    </location>
</feature>
<dbReference type="OrthoDB" id="1744869at2759"/>
<evidence type="ECO:0000256" key="1">
    <source>
        <dbReference type="SAM" id="MobiDB-lite"/>
    </source>
</evidence>
<feature type="compositionally biased region" description="Basic and acidic residues" evidence="1">
    <location>
        <begin position="35"/>
        <end position="51"/>
    </location>
</feature>
<feature type="compositionally biased region" description="Polar residues" evidence="1">
    <location>
        <begin position="55"/>
        <end position="64"/>
    </location>
</feature>
<keyword evidence="3" id="KW-1185">Reference proteome</keyword>